<dbReference type="EMBL" id="LS483452">
    <property type="protein sequence ID" value="SQH76620.1"/>
    <property type="molecule type" value="Genomic_DNA"/>
</dbReference>
<dbReference type="AlphaFoldDB" id="A0A330M6I8"/>
<reference evidence="2" key="1">
    <citation type="submission" date="2018-06" db="EMBL/GenBank/DDBJ databases">
        <authorList>
            <person name="Cea G.-C."/>
            <person name="William W."/>
        </authorList>
    </citation>
    <scope>NUCLEOTIDE SEQUENCE [LARGE SCALE GENOMIC DNA]</scope>
    <source>
        <strain evidence="2">DB21MT-2</strain>
    </source>
</reference>
<evidence type="ECO:0000313" key="1">
    <source>
        <dbReference type="EMBL" id="SQH76620.1"/>
    </source>
</evidence>
<name>A0A330M6I8_9GAMM</name>
<evidence type="ECO:0000313" key="2">
    <source>
        <dbReference type="Proteomes" id="UP000250123"/>
    </source>
</evidence>
<dbReference type="Proteomes" id="UP000250123">
    <property type="component" value="Chromosome SHEWBE"/>
</dbReference>
<sequence>MTPLAVDLGDISPAGGVLRREIFSFHLPLRADCVVIVS</sequence>
<accession>A0A330M6I8</accession>
<dbReference type="KEGG" id="sbk:SHEWBE_2657"/>
<organism evidence="1 2">
    <name type="scientific">Shewanella benthica</name>
    <dbReference type="NCBI Taxonomy" id="43661"/>
    <lineage>
        <taxon>Bacteria</taxon>
        <taxon>Pseudomonadati</taxon>
        <taxon>Pseudomonadota</taxon>
        <taxon>Gammaproteobacteria</taxon>
        <taxon>Alteromonadales</taxon>
        <taxon>Shewanellaceae</taxon>
        <taxon>Shewanella</taxon>
    </lineage>
</organism>
<gene>
    <name evidence="1" type="ORF">SHEWBE_2657</name>
</gene>
<proteinExistence type="predicted"/>
<protein>
    <submittedName>
        <fullName evidence="1">Uncharacterized protein</fullName>
    </submittedName>
</protein>